<reference evidence="2 3" key="1">
    <citation type="submission" date="2019-03" db="EMBL/GenBank/DDBJ databases">
        <title>Draft genome sequences of novel Actinobacteria.</title>
        <authorList>
            <person name="Sahin N."/>
            <person name="Ay H."/>
            <person name="Saygin H."/>
        </authorList>
    </citation>
    <scope>NUCLEOTIDE SEQUENCE [LARGE SCALE GENOMIC DNA]</scope>
    <source>
        <strain evidence="2 3">5K138</strain>
    </source>
</reference>
<organism evidence="2 3">
    <name type="scientific">Jiangella asiatica</name>
    <dbReference type="NCBI Taxonomy" id="2530372"/>
    <lineage>
        <taxon>Bacteria</taxon>
        <taxon>Bacillati</taxon>
        <taxon>Actinomycetota</taxon>
        <taxon>Actinomycetes</taxon>
        <taxon>Jiangellales</taxon>
        <taxon>Jiangellaceae</taxon>
        <taxon>Jiangella</taxon>
    </lineage>
</organism>
<dbReference type="EMBL" id="SMKZ01000065">
    <property type="protein sequence ID" value="TDD98862.1"/>
    <property type="molecule type" value="Genomic_DNA"/>
</dbReference>
<dbReference type="PANTHER" id="PTHR36505:SF1">
    <property type="entry name" value="BLR1072 PROTEIN"/>
    <property type="match status" value="1"/>
</dbReference>
<dbReference type="InterPro" id="IPR027275">
    <property type="entry name" value="PRC-brl_dom"/>
</dbReference>
<dbReference type="Gene3D" id="3.90.50.10">
    <property type="entry name" value="Photosynthetic Reaction Center, subunit H, domain 2"/>
    <property type="match status" value="1"/>
</dbReference>
<dbReference type="InParanoid" id="A0A4R5CMU6"/>
<protein>
    <submittedName>
        <fullName evidence="2">DUF2171 domain-containing protein</fullName>
    </submittedName>
</protein>
<dbReference type="GO" id="GO:0030077">
    <property type="term" value="C:plasma membrane light-harvesting complex"/>
    <property type="evidence" value="ECO:0007669"/>
    <property type="project" value="InterPro"/>
</dbReference>
<dbReference type="InterPro" id="IPR011033">
    <property type="entry name" value="PRC_barrel-like_sf"/>
</dbReference>
<evidence type="ECO:0000259" key="1">
    <source>
        <dbReference type="Pfam" id="PF05239"/>
    </source>
</evidence>
<dbReference type="InterPro" id="IPR014747">
    <property type="entry name" value="Bac_photo_RC_H_C"/>
</dbReference>
<dbReference type="Proteomes" id="UP000294739">
    <property type="component" value="Unassembled WGS sequence"/>
</dbReference>
<sequence length="140" mass="15583">MTVESPKALVHLVDTDLTLADPDDDVRGRAVVDSNGDDVGDVDDLVIDPNERKVRFLQVGSGGFLGIGEKKQLIPVDAVVRVDDDKVHLGTKRTRVAAAPAYDPELVEQRPTYYEDLYGYYGYPPFWAPGYVYPPFPRNM</sequence>
<keyword evidence="3" id="KW-1185">Reference proteome</keyword>
<dbReference type="SUPFAM" id="SSF50346">
    <property type="entry name" value="PRC-barrel domain"/>
    <property type="match status" value="1"/>
</dbReference>
<dbReference type="PANTHER" id="PTHR36505">
    <property type="entry name" value="BLR1072 PROTEIN"/>
    <property type="match status" value="1"/>
</dbReference>
<name>A0A4R5CMU6_9ACTN</name>
<proteinExistence type="predicted"/>
<evidence type="ECO:0000313" key="2">
    <source>
        <dbReference type="EMBL" id="TDD98862.1"/>
    </source>
</evidence>
<feature type="domain" description="PRC-barrel" evidence="1">
    <location>
        <begin position="24"/>
        <end position="88"/>
    </location>
</feature>
<gene>
    <name evidence="2" type="ORF">E1269_28430</name>
</gene>
<comment type="caution">
    <text evidence="2">The sequence shown here is derived from an EMBL/GenBank/DDBJ whole genome shotgun (WGS) entry which is preliminary data.</text>
</comment>
<accession>A0A4R5CMU6</accession>
<dbReference type="GO" id="GO:0019684">
    <property type="term" value="P:photosynthesis, light reaction"/>
    <property type="evidence" value="ECO:0007669"/>
    <property type="project" value="InterPro"/>
</dbReference>
<evidence type="ECO:0000313" key="3">
    <source>
        <dbReference type="Proteomes" id="UP000294739"/>
    </source>
</evidence>
<dbReference type="AlphaFoldDB" id="A0A4R5CMU6"/>
<dbReference type="Pfam" id="PF05239">
    <property type="entry name" value="PRC"/>
    <property type="match status" value="1"/>
</dbReference>
<dbReference type="RefSeq" id="WP_131900996.1">
    <property type="nucleotide sequence ID" value="NZ_SMKZ01000065.1"/>
</dbReference>